<dbReference type="InterPro" id="IPR003697">
    <property type="entry name" value="Maf-like"/>
</dbReference>
<dbReference type="PANTHER" id="PTHR43213">
    <property type="entry name" value="BIFUNCTIONAL DTTP/UTP PYROPHOSPHATASE/METHYLTRANSFERASE PROTEIN-RELATED"/>
    <property type="match status" value="1"/>
</dbReference>
<dbReference type="GeneID" id="42006343"/>
<sequence>MSLELDTIKKLNNLNVILASASPRRKEILTKLGLKFQVIPSTFPELLNQTSRTPSEYVRDTAEAKTREVYDTQTTASNPPPHLVIGADTIVVCGTDILEKPASVQDAISTLKRLRGAPHEVLTAVVLAYPSKTEPSQLVIKSFVESTGVTFGKDIDDDMIESYVATGDPMDKAGSYGYQSLAGILVESINGCYYNMVGFPLHRFYMELSQLIKNKELPI</sequence>
<reference evidence="3 4" key="1">
    <citation type="journal article" date="2019" name="Sci. Rep.">
        <title>Comparative genomics of chytrid fungi reveal insights into the obligate biotrophic and pathogenic lifestyle of Synchytrium endobioticum.</title>
        <authorList>
            <person name="van de Vossenberg B.T.L.H."/>
            <person name="Warris S."/>
            <person name="Nguyen H.D.T."/>
            <person name="van Gent-Pelzer M.P.E."/>
            <person name="Joly D.L."/>
            <person name="van de Geest H.C."/>
            <person name="Bonants P.J.M."/>
            <person name="Smith D.S."/>
            <person name="Levesque C.A."/>
            <person name="van der Lee T.A.J."/>
        </authorList>
    </citation>
    <scope>NUCLEOTIDE SEQUENCE [LARGE SCALE GENOMIC DNA]</scope>
    <source>
        <strain evidence="3 4">JEL517</strain>
    </source>
</reference>
<dbReference type="NCBIfam" id="TIGR00172">
    <property type="entry name" value="maf"/>
    <property type="match status" value="1"/>
</dbReference>
<evidence type="ECO:0000313" key="4">
    <source>
        <dbReference type="Proteomes" id="UP000319731"/>
    </source>
</evidence>
<evidence type="ECO:0008006" key="5">
    <source>
        <dbReference type="Google" id="ProtNLM"/>
    </source>
</evidence>
<evidence type="ECO:0000313" key="3">
    <source>
        <dbReference type="EMBL" id="TPX31574.1"/>
    </source>
</evidence>
<dbReference type="Proteomes" id="UP000319731">
    <property type="component" value="Unassembled WGS sequence"/>
</dbReference>
<dbReference type="SUPFAM" id="SSF52972">
    <property type="entry name" value="ITPase-like"/>
    <property type="match status" value="1"/>
</dbReference>
<dbReference type="PANTHER" id="PTHR43213:SF5">
    <property type="entry name" value="BIFUNCTIONAL DTTP_UTP PYROPHOSPHATASE_METHYLTRANSFERASE PROTEIN-RELATED"/>
    <property type="match status" value="1"/>
</dbReference>
<evidence type="ECO:0000256" key="1">
    <source>
        <dbReference type="ARBA" id="ARBA00001968"/>
    </source>
</evidence>
<dbReference type="GO" id="GO:0047429">
    <property type="term" value="F:nucleoside triphosphate diphosphatase activity"/>
    <property type="evidence" value="ECO:0007669"/>
    <property type="project" value="InterPro"/>
</dbReference>
<dbReference type="Pfam" id="PF02545">
    <property type="entry name" value="Maf"/>
    <property type="match status" value="1"/>
</dbReference>
<dbReference type="STRING" id="1806994.A0A507C0I5"/>
<dbReference type="PIRSF" id="PIRSF006305">
    <property type="entry name" value="Maf"/>
    <property type="match status" value="1"/>
</dbReference>
<proteinExistence type="inferred from homology"/>
<accession>A0A507C0I5</accession>
<dbReference type="InterPro" id="IPR029001">
    <property type="entry name" value="ITPase-like_fam"/>
</dbReference>
<dbReference type="AlphaFoldDB" id="A0A507C0I5"/>
<dbReference type="CDD" id="cd00555">
    <property type="entry name" value="Maf"/>
    <property type="match status" value="1"/>
</dbReference>
<dbReference type="Gene3D" id="3.90.950.10">
    <property type="match status" value="1"/>
</dbReference>
<evidence type="ECO:0000256" key="2">
    <source>
        <dbReference type="ARBA" id="ARBA00022801"/>
    </source>
</evidence>
<keyword evidence="4" id="KW-1185">Reference proteome</keyword>
<dbReference type="RefSeq" id="XP_031022968.1">
    <property type="nucleotide sequence ID" value="XM_031171046.1"/>
</dbReference>
<organism evidence="3 4">
    <name type="scientific">Synchytrium microbalum</name>
    <dbReference type="NCBI Taxonomy" id="1806994"/>
    <lineage>
        <taxon>Eukaryota</taxon>
        <taxon>Fungi</taxon>
        <taxon>Fungi incertae sedis</taxon>
        <taxon>Chytridiomycota</taxon>
        <taxon>Chytridiomycota incertae sedis</taxon>
        <taxon>Chytridiomycetes</taxon>
        <taxon>Synchytriales</taxon>
        <taxon>Synchytriaceae</taxon>
        <taxon>Synchytrium</taxon>
    </lineage>
</organism>
<dbReference type="EMBL" id="QEAO01000042">
    <property type="protein sequence ID" value="TPX31574.1"/>
    <property type="molecule type" value="Genomic_DNA"/>
</dbReference>
<comment type="caution">
    <text evidence="3">The sequence shown here is derived from an EMBL/GenBank/DDBJ whole genome shotgun (WGS) entry which is preliminary data.</text>
</comment>
<dbReference type="OrthoDB" id="10267058at2759"/>
<gene>
    <name evidence="3" type="ORF">SmJEL517_g05118</name>
</gene>
<name>A0A507C0I5_9FUNG</name>
<keyword evidence="2" id="KW-0378">Hydrolase</keyword>
<protein>
    <recommendedName>
        <fullName evidence="5">Septum formation protein Maf</fullName>
    </recommendedName>
</protein>
<dbReference type="HAMAP" id="MF_00528">
    <property type="entry name" value="Maf"/>
    <property type="match status" value="1"/>
</dbReference>
<comment type="cofactor">
    <cofactor evidence="1">
        <name>a divalent metal cation</name>
        <dbReference type="ChEBI" id="CHEBI:60240"/>
    </cofactor>
</comment>